<dbReference type="GO" id="GO:0006654">
    <property type="term" value="P:phosphatidic acid biosynthetic process"/>
    <property type="evidence" value="ECO:0007669"/>
    <property type="project" value="InterPro"/>
</dbReference>
<dbReference type="STRING" id="1555241.A0A4V1IV68"/>
<feature type="domain" description="PLD phosphodiesterase" evidence="6">
    <location>
        <begin position="174"/>
        <end position="201"/>
    </location>
</feature>
<dbReference type="PANTHER" id="PTHR18896:SF186">
    <property type="entry name" value="PHOSPHOLIPASE D"/>
    <property type="match status" value="1"/>
</dbReference>
<dbReference type="PIRSF" id="PIRSF009376">
    <property type="entry name" value="Phospholipase_D_euk"/>
    <property type="match status" value="1"/>
</dbReference>
<dbReference type="GO" id="GO:0009395">
    <property type="term" value="P:phospholipid catabolic process"/>
    <property type="evidence" value="ECO:0007669"/>
    <property type="project" value="TreeGrafter"/>
</dbReference>
<dbReference type="EC" id="3.1.4.4" evidence="1"/>
<dbReference type="InterPro" id="IPR001736">
    <property type="entry name" value="PLipase_D/transphosphatidylase"/>
</dbReference>
<dbReference type="InterPro" id="IPR015679">
    <property type="entry name" value="PLipase_D_fam"/>
</dbReference>
<dbReference type="CDD" id="cd09141">
    <property type="entry name" value="PLDc_vPLD1_2_yPLD_like_2"/>
    <property type="match status" value="1"/>
</dbReference>
<dbReference type="GO" id="GO:0035556">
    <property type="term" value="P:intracellular signal transduction"/>
    <property type="evidence" value="ECO:0007669"/>
    <property type="project" value="InterPro"/>
</dbReference>
<dbReference type="PROSITE" id="PS50035">
    <property type="entry name" value="PLD"/>
    <property type="match status" value="2"/>
</dbReference>
<dbReference type="GO" id="GO:0004630">
    <property type="term" value="F:phospholipase D activity"/>
    <property type="evidence" value="ECO:0007669"/>
    <property type="project" value="UniProtKB-EC"/>
</dbReference>
<dbReference type="CDD" id="cd09138">
    <property type="entry name" value="PLDc_vPLD1_2_yPLD_like_1"/>
    <property type="match status" value="1"/>
</dbReference>
<keyword evidence="3" id="KW-0378">Hydrolase</keyword>
<accession>A0A4V1IV68</accession>
<dbReference type="SUPFAM" id="SSF56024">
    <property type="entry name" value="Phospholipase D/nuclease"/>
    <property type="match status" value="2"/>
</dbReference>
<reference evidence="8" key="1">
    <citation type="journal article" date="2018" name="Nat. Microbiol.">
        <title>Leveraging single-cell genomics to expand the fungal tree of life.</title>
        <authorList>
            <person name="Ahrendt S.R."/>
            <person name="Quandt C.A."/>
            <person name="Ciobanu D."/>
            <person name="Clum A."/>
            <person name="Salamov A."/>
            <person name="Andreopoulos B."/>
            <person name="Cheng J.F."/>
            <person name="Woyke T."/>
            <person name="Pelin A."/>
            <person name="Henrissat B."/>
            <person name="Reynolds N.K."/>
            <person name="Benny G.L."/>
            <person name="Smith M.E."/>
            <person name="James T.Y."/>
            <person name="Grigoriev I.V."/>
        </authorList>
    </citation>
    <scope>NUCLEOTIDE SEQUENCE [LARGE SCALE GENOMIC DNA]</scope>
    <source>
        <strain evidence="8">ATCC 52028</strain>
    </source>
</reference>
<dbReference type="Gene3D" id="3.30.870.10">
    <property type="entry name" value="Endonuclease Chain A"/>
    <property type="match status" value="2"/>
</dbReference>
<keyword evidence="8" id="KW-1185">Reference proteome</keyword>
<dbReference type="PANTHER" id="PTHR18896">
    <property type="entry name" value="PHOSPHOLIPASE D"/>
    <property type="match status" value="1"/>
</dbReference>
<protein>
    <recommendedName>
        <fullName evidence="1">phospholipase D</fullName>
        <ecNumber evidence="1">3.1.4.4</ecNumber>
    </recommendedName>
</protein>
<sequence>MASVLRKAKAGIARAGHTIAGEVTELDWRIRDALHIGVQEEIDAAYLAATHRFGSFAPQRSHNRIKYYVDGKDYMAAVAEAIDNAKEVVFIMGWWVTPELHLRRPAAQYPQYRLDRLLKRKAEQGVHICVLVYKEVELALTINSEHTKTRLEALHPNIVVQRHPDHDGATGGTLFWAHHEKICLIDNTIAFMGGLDLCFGRWDTHDHSVVEFPYNSPEACWPGQDYSNPRIKDFVNVEQYNFVSVVNTARMPWHDVSMAIFGPSVLDLSRHYCERWNLLKKSKGGVRSEVRMIRSPLNAHARGKKVNLLGGITFAAQERYASPEWPTSIPNLSCNAQILRSGSQWGHDIEIEQSIQTAYIETIHSAQHFVYIENQFFITATDYADDNPVCNRIGVAIVERIRRAHREGTKFRIIVVMPLIPAFEAELSSDAAATVRAVMHWQYVSINRGGRSICEVLQRDGINPEDYIRFYSLRSYGKLPASQIRRRMEKQRELMEMELAESAENPDLQTKIIRSGGSSMASVFNFSKTQLPMPETRTNGAPNTGESVEEEIQGKEQRNAQFGDDRLDYVSEELYIHCKLLIADDRRVIMGSANLNDRSQCGDRDTEIACYIEDQDLVASQVDGKPFPVSRFATTLRRQLCREHLGILGEQDVVHVNADMRPPHIAGNSYVLDTPNDLMVQDVLSDHFWKMWTETAHTNTEVFRDLFHCVPDDSVTTWDQYHAFYPKPDASPAGGIYDPQRDEHDVEAQLARIHGHLVEFPVHFLEQENLYKDSLVNKLATVVYT</sequence>
<feature type="domain" description="PLD phosphodiesterase" evidence="6">
    <location>
        <begin position="572"/>
        <end position="599"/>
    </location>
</feature>
<evidence type="ECO:0000256" key="4">
    <source>
        <dbReference type="ARBA" id="ARBA00022963"/>
    </source>
</evidence>
<evidence type="ECO:0000256" key="3">
    <source>
        <dbReference type="ARBA" id="ARBA00022801"/>
    </source>
</evidence>
<evidence type="ECO:0000256" key="1">
    <source>
        <dbReference type="ARBA" id="ARBA00012027"/>
    </source>
</evidence>
<evidence type="ECO:0000259" key="6">
    <source>
        <dbReference type="PROSITE" id="PS50035"/>
    </source>
</evidence>
<keyword evidence="5" id="KW-0443">Lipid metabolism</keyword>
<dbReference type="Pfam" id="PF00614">
    <property type="entry name" value="PLDc"/>
    <property type="match status" value="1"/>
</dbReference>
<proteinExistence type="predicted"/>
<organism evidence="7 8">
    <name type="scientific">Caulochytrium protostelioides</name>
    <dbReference type="NCBI Taxonomy" id="1555241"/>
    <lineage>
        <taxon>Eukaryota</taxon>
        <taxon>Fungi</taxon>
        <taxon>Fungi incertae sedis</taxon>
        <taxon>Chytridiomycota</taxon>
        <taxon>Chytridiomycota incertae sedis</taxon>
        <taxon>Chytridiomycetes</taxon>
        <taxon>Caulochytriales</taxon>
        <taxon>Caulochytriaceae</taxon>
        <taxon>Caulochytrium</taxon>
    </lineage>
</organism>
<dbReference type="SMART" id="SM00155">
    <property type="entry name" value="PLDc"/>
    <property type="match status" value="2"/>
</dbReference>
<evidence type="ECO:0000313" key="7">
    <source>
        <dbReference type="EMBL" id="RKP03009.1"/>
    </source>
</evidence>
<dbReference type="OrthoDB" id="14911at2759"/>
<gene>
    <name evidence="7" type="ORF">CXG81DRAFT_10072</name>
</gene>
<name>A0A4V1IV68_9FUNG</name>
<keyword evidence="4" id="KW-0442">Lipid degradation</keyword>
<evidence type="ECO:0000313" key="8">
    <source>
        <dbReference type="Proteomes" id="UP000274922"/>
    </source>
</evidence>
<dbReference type="AlphaFoldDB" id="A0A4V1IV68"/>
<evidence type="ECO:0000256" key="2">
    <source>
        <dbReference type="ARBA" id="ARBA00022737"/>
    </source>
</evidence>
<dbReference type="Proteomes" id="UP000274922">
    <property type="component" value="Unassembled WGS sequence"/>
</dbReference>
<dbReference type="InterPro" id="IPR016555">
    <property type="entry name" value="PLipase_D_euk"/>
</dbReference>
<dbReference type="EMBL" id="ML014130">
    <property type="protein sequence ID" value="RKP03009.1"/>
    <property type="molecule type" value="Genomic_DNA"/>
</dbReference>
<evidence type="ECO:0000256" key="5">
    <source>
        <dbReference type="ARBA" id="ARBA00023098"/>
    </source>
</evidence>
<keyword evidence="2" id="KW-0677">Repeat</keyword>